<dbReference type="EMBL" id="QXDL01000292">
    <property type="protein sequence ID" value="RIH77273.1"/>
    <property type="molecule type" value="Genomic_DNA"/>
</dbReference>
<dbReference type="RefSeq" id="WP_119316637.1">
    <property type="nucleotide sequence ID" value="NZ_QXDL01000292.1"/>
</dbReference>
<dbReference type="Gene3D" id="3.40.430.10">
    <property type="entry name" value="Dihydrofolate Reductase, subunit A"/>
    <property type="match status" value="1"/>
</dbReference>
<name>A0A399E174_9DEIN</name>
<protein>
    <recommendedName>
        <fullName evidence="1">Bacterial bifunctional deaminase-reductase C-terminal domain-containing protein</fullName>
    </recommendedName>
</protein>
<dbReference type="OrthoDB" id="195113at2"/>
<feature type="domain" description="Bacterial bifunctional deaminase-reductase C-terminal" evidence="1">
    <location>
        <begin position="2"/>
        <end position="182"/>
    </location>
</feature>
<proteinExistence type="predicted"/>
<dbReference type="SUPFAM" id="SSF53597">
    <property type="entry name" value="Dihydrofolate reductase-like"/>
    <property type="match status" value="1"/>
</dbReference>
<organism evidence="2 3">
    <name type="scientific">Calidithermus terrae</name>
    <dbReference type="NCBI Taxonomy" id="1408545"/>
    <lineage>
        <taxon>Bacteria</taxon>
        <taxon>Thermotogati</taxon>
        <taxon>Deinococcota</taxon>
        <taxon>Deinococci</taxon>
        <taxon>Thermales</taxon>
        <taxon>Thermaceae</taxon>
        <taxon>Calidithermus</taxon>
    </lineage>
</organism>
<dbReference type="PANTHER" id="PTHR38011:SF11">
    <property type="entry name" value="2,5-DIAMINO-6-RIBOSYLAMINO-4(3H)-PYRIMIDINONE 5'-PHOSPHATE REDUCTASE"/>
    <property type="match status" value="1"/>
</dbReference>
<keyword evidence="3" id="KW-1185">Reference proteome</keyword>
<dbReference type="InterPro" id="IPR050765">
    <property type="entry name" value="Riboflavin_Biosynth_HTPR"/>
</dbReference>
<comment type="caution">
    <text evidence="2">The sequence shown here is derived from an EMBL/GenBank/DDBJ whole genome shotgun (WGS) entry which is preliminary data.</text>
</comment>
<sequence>MRKVIAFMHVSLDGFVAGPNGELEWAVVDEEVAGAAKGYLGSVGAALYGRVTYRMMEGYWPTVPANPSSTPDEIEHARWIENVPKVVFSRTLEGVTWNNTTLVRDRVREEVERLKLEPGGDLMIFGSPRLTHSLQGLGLVDEYLLFVNPLLLGDGVPLFERTGRPLPLRLLDSRRFTSGVVLLRYGVGGN</sequence>
<evidence type="ECO:0000313" key="3">
    <source>
        <dbReference type="Proteomes" id="UP000265715"/>
    </source>
</evidence>
<gene>
    <name evidence="2" type="ORF">Mterra_03782</name>
</gene>
<dbReference type="InterPro" id="IPR002734">
    <property type="entry name" value="RibDG_C"/>
</dbReference>
<dbReference type="GO" id="GO:0009231">
    <property type="term" value="P:riboflavin biosynthetic process"/>
    <property type="evidence" value="ECO:0007669"/>
    <property type="project" value="InterPro"/>
</dbReference>
<reference evidence="2 3" key="1">
    <citation type="submission" date="2018-08" db="EMBL/GenBank/DDBJ databases">
        <title>Meiothermus terrae DSM 26712 genome sequencing project.</title>
        <authorList>
            <person name="Da Costa M.S."/>
            <person name="Albuquerque L."/>
            <person name="Raposo P."/>
            <person name="Froufe H.J.C."/>
            <person name="Barroso C.S."/>
            <person name="Egas C."/>
        </authorList>
    </citation>
    <scope>NUCLEOTIDE SEQUENCE [LARGE SCALE GENOMIC DNA]</scope>
    <source>
        <strain evidence="2 3">DSM 26712</strain>
    </source>
</reference>
<dbReference type="InterPro" id="IPR024072">
    <property type="entry name" value="DHFR-like_dom_sf"/>
</dbReference>
<evidence type="ECO:0000313" key="2">
    <source>
        <dbReference type="EMBL" id="RIH77273.1"/>
    </source>
</evidence>
<dbReference type="PANTHER" id="PTHR38011">
    <property type="entry name" value="DIHYDROFOLATE REDUCTASE FAMILY PROTEIN (AFU_ORTHOLOGUE AFUA_8G06820)"/>
    <property type="match status" value="1"/>
</dbReference>
<dbReference type="GO" id="GO:0008703">
    <property type="term" value="F:5-amino-6-(5-phosphoribosylamino)uracil reductase activity"/>
    <property type="evidence" value="ECO:0007669"/>
    <property type="project" value="InterPro"/>
</dbReference>
<dbReference type="Proteomes" id="UP000265715">
    <property type="component" value="Unassembled WGS sequence"/>
</dbReference>
<accession>A0A399E174</accession>
<dbReference type="Pfam" id="PF01872">
    <property type="entry name" value="RibD_C"/>
    <property type="match status" value="1"/>
</dbReference>
<dbReference type="AlphaFoldDB" id="A0A399E174"/>
<evidence type="ECO:0000259" key="1">
    <source>
        <dbReference type="Pfam" id="PF01872"/>
    </source>
</evidence>